<dbReference type="Gene3D" id="2.130.10.120">
    <property type="entry name" value="Prolyl oligopeptidase, N-terminal domain"/>
    <property type="match status" value="1"/>
</dbReference>
<evidence type="ECO:0000259" key="1">
    <source>
        <dbReference type="Pfam" id="PF02897"/>
    </source>
</evidence>
<dbReference type="Pfam" id="PF02897">
    <property type="entry name" value="Peptidase_S9_N"/>
    <property type="match status" value="1"/>
</dbReference>
<sequence length="158" mass="17682">MNIAVLQFVDSEGDTALILTNHQSPMFKLIRVRWTDAKEGPSQWETLIPEVEKSKLDWVAPNTLYVHCSKTGNRLYQIPLGIGSISGFFGKKHLSEIFIAFESFLTPTVIYYANFGDTKPTCVVNIKELRRVQIAGIDTSAISVKQVFFPSRDGTKVG</sequence>
<evidence type="ECO:0000313" key="3">
    <source>
        <dbReference type="WBParaSite" id="PEQ_0000519901-mRNA-1"/>
    </source>
</evidence>
<dbReference type="PANTHER" id="PTHR42881">
    <property type="entry name" value="PROLYL ENDOPEPTIDASE"/>
    <property type="match status" value="1"/>
</dbReference>
<dbReference type="SUPFAM" id="SSF50993">
    <property type="entry name" value="Peptidase/esterase 'gauge' domain"/>
    <property type="match status" value="1"/>
</dbReference>
<dbReference type="GO" id="GO:0005829">
    <property type="term" value="C:cytosol"/>
    <property type="evidence" value="ECO:0007669"/>
    <property type="project" value="TreeGrafter"/>
</dbReference>
<dbReference type="InterPro" id="IPR051167">
    <property type="entry name" value="Prolyl_oligopep/macrocyclase"/>
</dbReference>
<accession>A0A914RTA1</accession>
<reference evidence="3" key="1">
    <citation type="submission" date="2022-11" db="UniProtKB">
        <authorList>
            <consortium name="WormBaseParasite"/>
        </authorList>
    </citation>
    <scope>IDENTIFICATION</scope>
</reference>
<name>A0A914RTA1_PAREQ</name>
<dbReference type="WBParaSite" id="PEQ_0000519901-mRNA-1">
    <property type="protein sequence ID" value="PEQ_0000519901-mRNA-1"/>
    <property type="gene ID" value="PEQ_0000519901"/>
</dbReference>
<protein>
    <submittedName>
        <fullName evidence="3">Peptidase S9A N-terminal domain-containing protein</fullName>
    </submittedName>
</protein>
<organism evidence="2 3">
    <name type="scientific">Parascaris equorum</name>
    <name type="common">Equine roundworm</name>
    <dbReference type="NCBI Taxonomy" id="6256"/>
    <lineage>
        <taxon>Eukaryota</taxon>
        <taxon>Metazoa</taxon>
        <taxon>Ecdysozoa</taxon>
        <taxon>Nematoda</taxon>
        <taxon>Chromadorea</taxon>
        <taxon>Rhabditida</taxon>
        <taxon>Spirurina</taxon>
        <taxon>Ascaridomorpha</taxon>
        <taxon>Ascaridoidea</taxon>
        <taxon>Ascarididae</taxon>
        <taxon>Parascaris</taxon>
    </lineage>
</organism>
<dbReference type="PANTHER" id="PTHR42881:SF2">
    <property type="entry name" value="PROLYL ENDOPEPTIDASE"/>
    <property type="match status" value="1"/>
</dbReference>
<dbReference type="AlphaFoldDB" id="A0A914RTA1"/>
<dbReference type="GO" id="GO:0004252">
    <property type="term" value="F:serine-type endopeptidase activity"/>
    <property type="evidence" value="ECO:0007669"/>
    <property type="project" value="InterPro"/>
</dbReference>
<dbReference type="Proteomes" id="UP000887564">
    <property type="component" value="Unplaced"/>
</dbReference>
<evidence type="ECO:0000313" key="2">
    <source>
        <dbReference type="Proteomes" id="UP000887564"/>
    </source>
</evidence>
<feature type="domain" description="Peptidase S9A N-terminal" evidence="1">
    <location>
        <begin position="7"/>
        <end position="123"/>
    </location>
</feature>
<proteinExistence type="predicted"/>
<keyword evidence="2" id="KW-1185">Reference proteome</keyword>
<dbReference type="GO" id="GO:0070012">
    <property type="term" value="F:oligopeptidase activity"/>
    <property type="evidence" value="ECO:0007669"/>
    <property type="project" value="TreeGrafter"/>
</dbReference>
<dbReference type="InterPro" id="IPR023302">
    <property type="entry name" value="Pept_S9A_N"/>
</dbReference>